<dbReference type="Proteomes" id="UP000434850">
    <property type="component" value="Unassembled WGS sequence"/>
</dbReference>
<evidence type="ECO:0000256" key="1">
    <source>
        <dbReference type="ARBA" id="ARBA00023002"/>
    </source>
</evidence>
<keyword evidence="4" id="KW-1185">Reference proteome</keyword>
<protein>
    <submittedName>
        <fullName evidence="3">TIGR03885 family FMN-dependent LLM class oxidoreductase</fullName>
        <ecNumber evidence="3">1.-.-.-</ecNumber>
    </submittedName>
</protein>
<dbReference type="EC" id="1.-.-.-" evidence="3"/>
<dbReference type="InterPro" id="IPR036661">
    <property type="entry name" value="Luciferase-like_sf"/>
</dbReference>
<dbReference type="PANTHER" id="PTHR43244">
    <property type="match status" value="1"/>
</dbReference>
<reference evidence="3 4" key="1">
    <citation type="submission" date="2019-12" db="EMBL/GenBank/DDBJ databases">
        <title>Mucilaginibacter sp. HME9299 genome sequencing and assembly.</title>
        <authorList>
            <person name="Kang H."/>
            <person name="Kim H."/>
            <person name="Joh K."/>
        </authorList>
    </citation>
    <scope>NUCLEOTIDE SEQUENCE [LARGE SCALE GENOMIC DNA]</scope>
    <source>
        <strain evidence="3 4">HME9299</strain>
    </source>
</reference>
<dbReference type="Gene3D" id="3.20.20.30">
    <property type="entry name" value="Luciferase-like domain"/>
    <property type="match status" value="1"/>
</dbReference>
<keyword evidence="1 3" id="KW-0560">Oxidoreductase</keyword>
<name>A0A6I4IR69_9SPHI</name>
<gene>
    <name evidence="3" type="ORF">GO816_17665</name>
</gene>
<dbReference type="SUPFAM" id="SSF51679">
    <property type="entry name" value="Bacterial luciferase-like"/>
    <property type="match status" value="1"/>
</dbReference>
<dbReference type="RefSeq" id="WP_157543284.1">
    <property type="nucleotide sequence ID" value="NZ_WQLA01000008.1"/>
</dbReference>
<dbReference type="EMBL" id="WQLA01000008">
    <property type="protein sequence ID" value="MVN92963.1"/>
    <property type="molecule type" value="Genomic_DNA"/>
</dbReference>
<dbReference type="NCBIfam" id="TIGR03885">
    <property type="entry name" value="flavin_revert"/>
    <property type="match status" value="1"/>
</dbReference>
<comment type="caution">
    <text evidence="3">The sequence shown here is derived from an EMBL/GenBank/DDBJ whole genome shotgun (WGS) entry which is preliminary data.</text>
</comment>
<dbReference type="OrthoDB" id="180193at2"/>
<organism evidence="3 4">
    <name type="scientific">Mucilaginibacter aquatilis</name>
    <dbReference type="NCBI Taxonomy" id="1517760"/>
    <lineage>
        <taxon>Bacteria</taxon>
        <taxon>Pseudomonadati</taxon>
        <taxon>Bacteroidota</taxon>
        <taxon>Sphingobacteriia</taxon>
        <taxon>Sphingobacteriales</taxon>
        <taxon>Sphingobacteriaceae</taxon>
        <taxon>Mucilaginibacter</taxon>
    </lineage>
</organism>
<dbReference type="CDD" id="cd01097">
    <property type="entry name" value="Tetrahydromethanopterin_reductase"/>
    <property type="match status" value="1"/>
</dbReference>
<dbReference type="InterPro" id="IPR023907">
    <property type="entry name" value="Non-F420_Flavin_OxRdtase"/>
</dbReference>
<dbReference type="InterPro" id="IPR011251">
    <property type="entry name" value="Luciferase-like_dom"/>
</dbReference>
<feature type="domain" description="Luciferase-like" evidence="2">
    <location>
        <begin position="6"/>
        <end position="287"/>
    </location>
</feature>
<dbReference type="Pfam" id="PF00296">
    <property type="entry name" value="Bac_luciferase"/>
    <property type="match status" value="1"/>
</dbReference>
<dbReference type="AlphaFoldDB" id="A0A6I4IR69"/>
<evidence type="ECO:0000313" key="4">
    <source>
        <dbReference type="Proteomes" id="UP000434850"/>
    </source>
</evidence>
<dbReference type="InterPro" id="IPR019945">
    <property type="entry name" value="F420_G6P_DH-rel"/>
</dbReference>
<dbReference type="PANTHER" id="PTHR43244:SF1">
    <property type="entry name" value="5,10-METHYLENETETRAHYDROMETHANOPTERIN REDUCTASE"/>
    <property type="match status" value="1"/>
</dbReference>
<evidence type="ECO:0000259" key="2">
    <source>
        <dbReference type="Pfam" id="PF00296"/>
    </source>
</evidence>
<sequence length="331" mass="36961">MRIGYQASHEQFSPGSLLRLAKLAEEAGFNFINSSDHFKPWNENQGHSGFSFAWLGAAMQSTSLPYSMVCAPGQRYHPAIVAQAIATLTEMFPGRLEVALGSGEAINEQVTGDTWPAKPERNQRLLECAQIIKRLLRGETINHDGVVKVRDARLYTLPKVQPPLYCAALSPETAAWAGRWADGLLTAHQPIEHLNKVISAFRNNGGKAKPIILKVQLSYASTEQQALTGACEQWSTNIFDSHVLSDTRTPADFEQLALNVQPQDMYEHVHISSSKEEFVKIIRCYSELDVSDLVLHNVNLGQERFIEDFGKYVIPEVKECFKLENLSNAKH</sequence>
<proteinExistence type="predicted"/>
<dbReference type="GO" id="GO:0016705">
    <property type="term" value="F:oxidoreductase activity, acting on paired donors, with incorporation or reduction of molecular oxygen"/>
    <property type="evidence" value="ECO:0007669"/>
    <property type="project" value="InterPro"/>
</dbReference>
<dbReference type="NCBIfam" id="TIGR03557">
    <property type="entry name" value="F420_G6P_family"/>
    <property type="match status" value="1"/>
</dbReference>
<accession>A0A6I4IR69</accession>
<dbReference type="InterPro" id="IPR050564">
    <property type="entry name" value="F420-G6PD/mer"/>
</dbReference>
<evidence type="ECO:0000313" key="3">
    <source>
        <dbReference type="EMBL" id="MVN92963.1"/>
    </source>
</evidence>